<dbReference type="GO" id="GO:0006355">
    <property type="term" value="P:regulation of DNA-templated transcription"/>
    <property type="evidence" value="ECO:0007669"/>
    <property type="project" value="InterPro"/>
</dbReference>
<proteinExistence type="predicted"/>
<gene>
    <name evidence="1" type="ORF">HJG54_10920</name>
</gene>
<dbReference type="InterPro" id="IPR008651">
    <property type="entry name" value="Uncharacterised_HicB"/>
</dbReference>
<organism evidence="1">
    <name type="scientific">Leptolyngbya sp. NK1-12</name>
    <dbReference type="NCBI Taxonomy" id="2547451"/>
    <lineage>
        <taxon>Bacteria</taxon>
        <taxon>Bacillati</taxon>
        <taxon>Cyanobacteriota</taxon>
        <taxon>Cyanophyceae</taxon>
        <taxon>Leptolyngbyales</taxon>
        <taxon>Leptolyngbyaceae</taxon>
        <taxon>Leptolyngbya group</taxon>
        <taxon>Leptolyngbya</taxon>
    </lineage>
</organism>
<dbReference type="RefSeq" id="WP_316434931.1">
    <property type="nucleotide sequence ID" value="NZ_CP053586.1"/>
</dbReference>
<accession>A0AA96WEW3</accession>
<sequence>MATLTIRLPDDKHNRLKQLAEVRGISVNKLIEELSTIALAEFDTYNRFRLMSAQGNRQLGLQLLDKLDASIRFNHDEKP</sequence>
<dbReference type="EMBL" id="CP053586">
    <property type="protein sequence ID" value="WNZ23315.1"/>
    <property type="molecule type" value="Genomic_DNA"/>
</dbReference>
<dbReference type="Pfam" id="PF05534">
    <property type="entry name" value="HicB"/>
    <property type="match status" value="1"/>
</dbReference>
<evidence type="ECO:0000313" key="1">
    <source>
        <dbReference type="EMBL" id="WNZ23315.1"/>
    </source>
</evidence>
<name>A0AA96WEW3_9CYAN</name>
<protein>
    <submittedName>
        <fullName evidence="1">Toxin-antitoxin system HicB family antitoxin</fullName>
    </submittedName>
</protein>
<dbReference type="AlphaFoldDB" id="A0AA96WEW3"/>
<reference evidence="1" key="1">
    <citation type="submission" date="2020-05" db="EMBL/GenBank/DDBJ databases">
        <authorList>
            <person name="Zhu T."/>
            <person name="Keshari N."/>
            <person name="Lu X."/>
        </authorList>
    </citation>
    <scope>NUCLEOTIDE SEQUENCE</scope>
    <source>
        <strain evidence="1">NK1-12</strain>
    </source>
</reference>
<dbReference type="SUPFAM" id="SSF47598">
    <property type="entry name" value="Ribbon-helix-helix"/>
    <property type="match status" value="1"/>
</dbReference>
<dbReference type="InterPro" id="IPR010985">
    <property type="entry name" value="Ribbon_hlx_hlx"/>
</dbReference>